<proteinExistence type="predicted"/>
<dbReference type="AlphaFoldDB" id="A0A382PW23"/>
<reference evidence="1" key="1">
    <citation type="submission" date="2018-05" db="EMBL/GenBank/DDBJ databases">
        <authorList>
            <person name="Lanie J.A."/>
            <person name="Ng W.-L."/>
            <person name="Kazmierczak K.M."/>
            <person name="Andrzejewski T.M."/>
            <person name="Davidsen T.M."/>
            <person name="Wayne K.J."/>
            <person name="Tettelin H."/>
            <person name="Glass J.I."/>
            <person name="Rusch D."/>
            <person name="Podicherti R."/>
            <person name="Tsui H.-C.T."/>
            <person name="Winkler M.E."/>
        </authorList>
    </citation>
    <scope>NUCLEOTIDE SEQUENCE</scope>
</reference>
<sequence>MQKLFSMGLNRISLLIAIGSITIVPHGALGQSSVLRTPWGSPDLGGIWNHGTATPLERPDHHAGRERLDDNEIAELNAQQRASNGALARRAVWWERGLSDGRTSMITDPRNGKIPYTEHARALSRSRPAPHSDGPEGRNLWERCLTAGIPRLGGVYSQNIHLVQTPDYVMLLHEMIHEYRIIPLGETHNPPRGLKQWLGNSRGHWEGDTL</sequence>
<organism evidence="1">
    <name type="scientific">marine metagenome</name>
    <dbReference type="NCBI Taxonomy" id="408172"/>
    <lineage>
        <taxon>unclassified sequences</taxon>
        <taxon>metagenomes</taxon>
        <taxon>ecological metagenomes</taxon>
    </lineage>
</organism>
<feature type="non-terminal residue" evidence="1">
    <location>
        <position position="210"/>
    </location>
</feature>
<protein>
    <submittedName>
        <fullName evidence="1">Uncharacterized protein</fullName>
    </submittedName>
</protein>
<dbReference type="EMBL" id="UINC01109872">
    <property type="protein sequence ID" value="SVC76990.1"/>
    <property type="molecule type" value="Genomic_DNA"/>
</dbReference>
<gene>
    <name evidence="1" type="ORF">METZ01_LOCUS329844</name>
</gene>
<evidence type="ECO:0000313" key="1">
    <source>
        <dbReference type="EMBL" id="SVC76990.1"/>
    </source>
</evidence>
<accession>A0A382PW23</accession>
<name>A0A382PW23_9ZZZZ</name>